<accession>A0A0H5BHP7</accession>
<sequence>MEKENNTVCEHNHNIGFSCNFCHYFYFHTFLNKSYKKNQFSAHKNTKNFKVNKTIELKLDFNYIYELKISKNNSFIIIRNKDGKIKISDFPNLKIKNYCLIDKKTILNISLARNVFLNYHEKKIGLMSGHSDGSILLWNLKGKILSSIKNKQKNLIQAFFHNTNKILHSLDRNGRWSMWDIENSKMLISKKFLNNSAKFMDISYFHHYLLICFKKKIIFVDCINFDNITTISTSSASIFKKAKFCNRTNSVIALNNEKKIFKLNQQLKKIQTSRKLEKLTVSDFHIAISQNSFVSIINSGNILKIWNITKNFSPIYTVFHEFPIISNSLNIANFLDVIV</sequence>
<name>A0A0H5BHP7_9EUKA</name>
<protein>
    <submittedName>
        <fullName evidence="1">Uncharacterized protein</fullName>
    </submittedName>
</protein>
<organism evidence="1">
    <name type="scientific">Lotharella vacuolata</name>
    <dbReference type="NCBI Taxonomy" id="74820"/>
    <lineage>
        <taxon>Eukaryota</taxon>
        <taxon>Sar</taxon>
        <taxon>Rhizaria</taxon>
        <taxon>Cercozoa</taxon>
        <taxon>Chlorarachniophyceae</taxon>
        <taxon>Lotharella</taxon>
    </lineage>
</organism>
<dbReference type="Gene3D" id="2.130.10.10">
    <property type="entry name" value="YVTN repeat-like/Quinoprotein amine dehydrogenase"/>
    <property type="match status" value="1"/>
</dbReference>
<evidence type="ECO:0000313" key="1">
    <source>
        <dbReference type="EMBL" id="BAS01668.1"/>
    </source>
</evidence>
<dbReference type="InterPro" id="IPR015943">
    <property type="entry name" value="WD40/YVTN_repeat-like_dom_sf"/>
</dbReference>
<proteinExistence type="predicted"/>
<dbReference type="EMBL" id="AB996601">
    <property type="protein sequence ID" value="BAS01668.1"/>
    <property type="molecule type" value="Genomic_DNA"/>
</dbReference>
<dbReference type="InterPro" id="IPR036322">
    <property type="entry name" value="WD40_repeat_dom_sf"/>
</dbReference>
<dbReference type="SUPFAM" id="SSF50978">
    <property type="entry name" value="WD40 repeat-like"/>
    <property type="match status" value="1"/>
</dbReference>
<geneLocation type="nucleomorph" evidence="1"/>
<dbReference type="AlphaFoldDB" id="A0A0H5BHP7"/>
<reference evidence="1" key="1">
    <citation type="journal article" date="2015" name="Genome Biol. Evol.">
        <title>Nucleomorph Genome Sequences of Two Chlorarachniophytes, Amorphochlora amoebiformis and Lotharella vacuolata.</title>
        <authorList>
            <person name="Suzuki S."/>
            <person name="Shirato S."/>
            <person name="Hirakawa Y."/>
            <person name="Ishida K."/>
        </authorList>
    </citation>
    <scope>NUCLEOTIDE SEQUENCE</scope>
    <source>
        <strain evidence="1">CCMP240</strain>
    </source>
</reference>
<keyword evidence="1" id="KW-0542">Nucleomorph</keyword>